<proteinExistence type="predicted"/>
<dbReference type="InterPro" id="IPR012902">
    <property type="entry name" value="N_methyl_site"/>
</dbReference>
<dbReference type="NCBIfam" id="TIGR02532">
    <property type="entry name" value="IV_pilin_GFxxxE"/>
    <property type="match status" value="1"/>
</dbReference>
<name>A0A1T4KLP8_9FIRM</name>
<sequence>MKKKGFTLIELIVVIAILAVLGLLIVPKVFGYIEAGKSTTCANNRKLIERAILVAESKGVDSRTLTTVDAIQNVDGGLYAGGEVCPDKGKIAINKGKVYCTIHTGMTIGVDIFDINHDLEDLSTIGDLNIGNGDVIFWNGTYYINVKGKPNSITPADKAEIERIKKMSPEQYLSEYCVKVNFDKYYDESSGEKPKIGDIRKNTDISGDHYFVYYPNESNVDDRYNWIYIQPKPRKSK</sequence>
<keyword evidence="2" id="KW-1185">Reference proteome</keyword>
<evidence type="ECO:0000313" key="2">
    <source>
        <dbReference type="Proteomes" id="UP000243297"/>
    </source>
</evidence>
<dbReference type="SUPFAM" id="SSF54523">
    <property type="entry name" value="Pili subunits"/>
    <property type="match status" value="1"/>
</dbReference>
<dbReference type="InterPro" id="IPR045584">
    <property type="entry name" value="Pilin-like"/>
</dbReference>
<evidence type="ECO:0000313" key="1">
    <source>
        <dbReference type="EMBL" id="SJZ43362.1"/>
    </source>
</evidence>
<protein>
    <submittedName>
        <fullName evidence="1">Prepilin-type N-terminal cleavage/methylation domain-containing protein</fullName>
    </submittedName>
</protein>
<organism evidence="1 2">
    <name type="scientific">Anaerorhabdus furcosa</name>
    <dbReference type="NCBI Taxonomy" id="118967"/>
    <lineage>
        <taxon>Bacteria</taxon>
        <taxon>Bacillati</taxon>
        <taxon>Bacillota</taxon>
        <taxon>Erysipelotrichia</taxon>
        <taxon>Erysipelotrichales</taxon>
        <taxon>Erysipelotrichaceae</taxon>
        <taxon>Anaerorhabdus</taxon>
    </lineage>
</organism>
<dbReference type="Gene3D" id="3.30.700.10">
    <property type="entry name" value="Glycoprotein, Type 4 Pilin"/>
    <property type="match status" value="1"/>
</dbReference>
<reference evidence="2" key="1">
    <citation type="submission" date="2017-02" db="EMBL/GenBank/DDBJ databases">
        <authorList>
            <person name="Varghese N."/>
            <person name="Submissions S."/>
        </authorList>
    </citation>
    <scope>NUCLEOTIDE SEQUENCE [LARGE SCALE GENOMIC DNA]</scope>
    <source>
        <strain evidence="2">ATCC 25662</strain>
    </source>
</reference>
<dbReference type="RefSeq" id="WP_078711032.1">
    <property type="nucleotide sequence ID" value="NZ_FUWY01000001.1"/>
</dbReference>
<accession>A0A1T4KLP8</accession>
<dbReference type="EMBL" id="FUWY01000001">
    <property type="protein sequence ID" value="SJZ43362.1"/>
    <property type="molecule type" value="Genomic_DNA"/>
</dbReference>
<dbReference type="PANTHER" id="PTHR30093">
    <property type="entry name" value="GENERAL SECRETION PATHWAY PROTEIN G"/>
    <property type="match status" value="1"/>
</dbReference>
<dbReference type="STRING" id="118967.SAMN02745191_0604"/>
<dbReference type="Proteomes" id="UP000243297">
    <property type="component" value="Unassembled WGS sequence"/>
</dbReference>
<dbReference type="PROSITE" id="PS00409">
    <property type="entry name" value="PROKAR_NTER_METHYL"/>
    <property type="match status" value="1"/>
</dbReference>
<dbReference type="AlphaFoldDB" id="A0A1T4KLP8"/>
<dbReference type="Pfam" id="PF07963">
    <property type="entry name" value="N_methyl"/>
    <property type="match status" value="1"/>
</dbReference>
<gene>
    <name evidence="1" type="ORF">SAMN02745191_0604</name>
</gene>